<keyword evidence="2" id="KW-1185">Reference proteome</keyword>
<dbReference type="OrthoDB" id="5904009at2759"/>
<dbReference type="Gene3D" id="2.60.120.200">
    <property type="match status" value="1"/>
</dbReference>
<accession>A0A8S9ZIM8</accession>
<dbReference type="Proteomes" id="UP000605970">
    <property type="component" value="Unassembled WGS sequence"/>
</dbReference>
<protein>
    <submittedName>
        <fullName evidence="1">Galectin domain-containing protein</fullName>
    </submittedName>
</protein>
<sequence length="719" mass="83741">MTFCPSSENIFLNLNTKYVTTNVVTFPEDTKLLNEYLSKISKGAYLHRYAGCGCGMEVWFKKPTTKKSLIPKSIVIPKGFSYGKFYNDTLCINRKGGLRIHKLPDITNNNELIVNFTLWGGITGKKIVLGVYTNEDIISYKFEFQHNDTKTFYRQHTNIMSLGGTFLFSFRLTKYYIWMGFNSEIWDNTFRAYKYWTNNWWEGKLFKGQSNKNELKIDGDSITATPVIVKQINKKDVQKLSKSFKHLILNLNNNKYKFIIPEIVNDQVEFRFNCKYNGNIKNNKGFEINLNVHDNIVFKLIVEIFEHYSTITAITGLIQEMENYTYNSILFSSEKETFFDLILFYNKNNESKTKIEFSFNGERINKTLLTKIPVGMINQIEIKSNGFELFDFKKYEVDLQPPQLKHKKKLNKIIEGTILCFEAKIPKAKDIKGDKSFQANEFNGNTVMVLNFTFDPLIYTFFGKYFNYTGGKKTFLTIKSFINGNWTEEKKYRNPISQTDVPIIVHIIAGKKDVMLSIGKSTDYIHYNTVLPSWSVDYVMVSFIKEKAALDLLIRKIEETFGYIHNVKIFTDTCKLIENKVNLPPNIFKIKKKLTNSDVITIDGNVPIYFNKTTITINLLYEALEWHKEVGQTDGVWGNKFEQCNYKKLNDGERIQIRIESNLTSISSKIETENESFGIIGYNSIIPYNLTQYVQVHGLKFTRKNNFWLEKLIEEKENK</sequence>
<evidence type="ECO:0000313" key="2">
    <source>
        <dbReference type="Proteomes" id="UP000605970"/>
    </source>
</evidence>
<organism evidence="1 2">
    <name type="scientific">Meloidogyne graminicola</name>
    <dbReference type="NCBI Taxonomy" id="189291"/>
    <lineage>
        <taxon>Eukaryota</taxon>
        <taxon>Metazoa</taxon>
        <taxon>Ecdysozoa</taxon>
        <taxon>Nematoda</taxon>
        <taxon>Chromadorea</taxon>
        <taxon>Rhabditida</taxon>
        <taxon>Tylenchina</taxon>
        <taxon>Tylenchomorpha</taxon>
        <taxon>Tylenchoidea</taxon>
        <taxon>Meloidogynidae</taxon>
        <taxon>Meloidogyninae</taxon>
        <taxon>Meloidogyne</taxon>
    </lineage>
</organism>
<gene>
    <name evidence="1" type="ORF">Mgra_00007458</name>
</gene>
<comment type="caution">
    <text evidence="1">The sequence shown here is derived from an EMBL/GenBank/DDBJ whole genome shotgun (WGS) entry which is preliminary data.</text>
</comment>
<dbReference type="AlphaFoldDB" id="A0A8S9ZIM8"/>
<proteinExistence type="predicted"/>
<reference evidence="1" key="1">
    <citation type="journal article" date="2020" name="Ecol. Evol.">
        <title>Genome structure and content of the rice root-knot nematode (Meloidogyne graminicola).</title>
        <authorList>
            <person name="Phan N.T."/>
            <person name="Danchin E.G.J."/>
            <person name="Klopp C."/>
            <person name="Perfus-Barbeoch L."/>
            <person name="Kozlowski D.K."/>
            <person name="Koutsovoulos G.D."/>
            <person name="Lopez-Roques C."/>
            <person name="Bouchez O."/>
            <person name="Zahm M."/>
            <person name="Besnard G."/>
            <person name="Bellafiore S."/>
        </authorList>
    </citation>
    <scope>NUCLEOTIDE SEQUENCE</scope>
    <source>
        <strain evidence="1">VN-18</strain>
    </source>
</reference>
<name>A0A8S9ZIM8_9BILA</name>
<dbReference type="EMBL" id="JABEBT010000083">
    <property type="protein sequence ID" value="KAF7633179.1"/>
    <property type="molecule type" value="Genomic_DNA"/>
</dbReference>
<evidence type="ECO:0000313" key="1">
    <source>
        <dbReference type="EMBL" id="KAF7633179.1"/>
    </source>
</evidence>